<dbReference type="EMBL" id="CP111017">
    <property type="protein sequence ID" value="WAR08939.1"/>
    <property type="molecule type" value="Genomic_DNA"/>
</dbReference>
<evidence type="ECO:0000313" key="2">
    <source>
        <dbReference type="Proteomes" id="UP001164746"/>
    </source>
</evidence>
<proteinExistence type="predicted"/>
<gene>
    <name evidence="1" type="ORF">MAR_018897</name>
</gene>
<dbReference type="Proteomes" id="UP001164746">
    <property type="component" value="Chromosome 6"/>
</dbReference>
<organism evidence="1 2">
    <name type="scientific">Mya arenaria</name>
    <name type="common">Soft-shell clam</name>
    <dbReference type="NCBI Taxonomy" id="6604"/>
    <lineage>
        <taxon>Eukaryota</taxon>
        <taxon>Metazoa</taxon>
        <taxon>Spiralia</taxon>
        <taxon>Lophotrochozoa</taxon>
        <taxon>Mollusca</taxon>
        <taxon>Bivalvia</taxon>
        <taxon>Autobranchia</taxon>
        <taxon>Heteroconchia</taxon>
        <taxon>Euheterodonta</taxon>
        <taxon>Imparidentia</taxon>
        <taxon>Neoheterodontei</taxon>
        <taxon>Myida</taxon>
        <taxon>Myoidea</taxon>
        <taxon>Myidae</taxon>
        <taxon>Mya</taxon>
    </lineage>
</organism>
<evidence type="ECO:0000313" key="1">
    <source>
        <dbReference type="EMBL" id="WAR08939.1"/>
    </source>
</evidence>
<accession>A0ABY7EIH0</accession>
<name>A0ABY7EIH0_MYAAR</name>
<reference evidence="1" key="1">
    <citation type="submission" date="2022-11" db="EMBL/GenBank/DDBJ databases">
        <title>Centuries of genome instability and evolution in soft-shell clam transmissible cancer (bioRxiv).</title>
        <authorList>
            <person name="Hart S.F.M."/>
            <person name="Yonemitsu M.A."/>
            <person name="Giersch R.M."/>
            <person name="Beal B.F."/>
            <person name="Arriagada G."/>
            <person name="Davis B.W."/>
            <person name="Ostrander E.A."/>
            <person name="Goff S.P."/>
            <person name="Metzger M.J."/>
        </authorList>
    </citation>
    <scope>NUCLEOTIDE SEQUENCE</scope>
    <source>
        <strain evidence="1">MELC-2E11</strain>
        <tissue evidence="1">Siphon/mantle</tissue>
    </source>
</reference>
<sequence>MKTLLNNSLFLSTYCDGSTDNSTSEKEVIMVSVLDDFQPKVCYIKLVEPPNTKADGTVAAIDAAFDEFEMPDYKNKTIGSAERIKEAGETPDIMHYIITLKHLWFMRDVIFCMYPEISTLEQVAYIVIPTLE</sequence>
<protein>
    <submittedName>
        <fullName evidence="1">Uncharacterized protein</fullName>
    </submittedName>
</protein>
<keyword evidence="2" id="KW-1185">Reference proteome</keyword>